<keyword evidence="2" id="KW-1185">Reference proteome</keyword>
<reference evidence="1 2" key="1">
    <citation type="submission" date="2017-03" db="EMBL/GenBank/DDBJ databases">
        <title>Genome sequencing of Shewanella japonica KCTC 22435.</title>
        <authorList>
            <person name="Kim K.M."/>
        </authorList>
    </citation>
    <scope>NUCLEOTIDE SEQUENCE [LARGE SCALE GENOMIC DNA]</scope>
    <source>
        <strain evidence="1 2">KCTC 22435</strain>
    </source>
</reference>
<dbReference type="RefSeq" id="WP_080916120.1">
    <property type="nucleotide sequence ID" value="NZ_CP020472.1"/>
</dbReference>
<evidence type="ECO:0000313" key="2">
    <source>
        <dbReference type="Proteomes" id="UP000191820"/>
    </source>
</evidence>
<proteinExistence type="predicted"/>
<dbReference type="EMBL" id="CP020472">
    <property type="protein sequence ID" value="ARD22990.1"/>
    <property type="molecule type" value="Genomic_DNA"/>
</dbReference>
<accession>A0ABM6JL99</accession>
<evidence type="ECO:0000313" key="1">
    <source>
        <dbReference type="EMBL" id="ARD22990.1"/>
    </source>
</evidence>
<organism evidence="1 2">
    <name type="scientific">Shewanella japonica</name>
    <dbReference type="NCBI Taxonomy" id="93973"/>
    <lineage>
        <taxon>Bacteria</taxon>
        <taxon>Pseudomonadati</taxon>
        <taxon>Pseudomonadota</taxon>
        <taxon>Gammaproteobacteria</taxon>
        <taxon>Alteromonadales</taxon>
        <taxon>Shewanellaceae</taxon>
        <taxon>Shewanella</taxon>
    </lineage>
</organism>
<gene>
    <name evidence="1" type="ORF">SJ2017_2704</name>
</gene>
<dbReference type="Proteomes" id="UP000191820">
    <property type="component" value="Chromosome"/>
</dbReference>
<protein>
    <submittedName>
        <fullName evidence="1">Uncharacterized protein</fullName>
    </submittedName>
</protein>
<sequence length="80" mass="9258">MNSEIIENLRFLISSAKDRDIEQGVSTFNSYIEKLSSTSSEKLVCEDLYRELSGMQRFADFNTKEWQAVQAIFNAIETNR</sequence>
<name>A0ABM6JL99_9GAMM</name>